<dbReference type="EMBL" id="ML739037">
    <property type="protein sequence ID" value="KAE8356521.1"/>
    <property type="molecule type" value="Genomic_DNA"/>
</dbReference>
<dbReference type="Proteomes" id="UP000327118">
    <property type="component" value="Unassembled WGS sequence"/>
</dbReference>
<evidence type="ECO:0000313" key="2">
    <source>
        <dbReference type="EMBL" id="KAE8356521.1"/>
    </source>
</evidence>
<organism evidence="2 3">
    <name type="scientific">Aspergillus coremiiformis</name>
    <dbReference type="NCBI Taxonomy" id="138285"/>
    <lineage>
        <taxon>Eukaryota</taxon>
        <taxon>Fungi</taxon>
        <taxon>Dikarya</taxon>
        <taxon>Ascomycota</taxon>
        <taxon>Pezizomycotina</taxon>
        <taxon>Eurotiomycetes</taxon>
        <taxon>Eurotiomycetidae</taxon>
        <taxon>Eurotiales</taxon>
        <taxon>Aspergillaceae</taxon>
        <taxon>Aspergillus</taxon>
        <taxon>Aspergillus subgen. Circumdati</taxon>
    </lineage>
</organism>
<feature type="signal peptide" evidence="1">
    <location>
        <begin position="1"/>
        <end position="25"/>
    </location>
</feature>
<protein>
    <submittedName>
        <fullName evidence="2">Uncharacterized protein</fullName>
    </submittedName>
</protein>
<accession>A0A5N6ZFZ1</accession>
<name>A0A5N6ZFZ1_9EURO</name>
<dbReference type="AlphaFoldDB" id="A0A5N6ZFZ1"/>
<proteinExistence type="predicted"/>
<keyword evidence="3" id="KW-1185">Reference proteome</keyword>
<evidence type="ECO:0000313" key="3">
    <source>
        <dbReference type="Proteomes" id="UP000327118"/>
    </source>
</evidence>
<evidence type="ECO:0000256" key="1">
    <source>
        <dbReference type="SAM" id="SignalP"/>
    </source>
</evidence>
<sequence length="147" mass="16350">MEVQFIGQVLISLRLVLFIVPGFNASPSDPAVTRDVGGIEGSMSSLYQKLSTKKKKKKIRNPIISSREIRGFGELLRVAEFQRDALWSDGEPTCSRPFWLMQCTRHPRFCSVQLSNYDHDCGSVGIGVGFFLSRMKIGSSVHIIDAG</sequence>
<keyword evidence="1" id="KW-0732">Signal</keyword>
<gene>
    <name evidence="2" type="ORF">BDV28DRAFT_94446</name>
</gene>
<reference evidence="3" key="1">
    <citation type="submission" date="2019-04" db="EMBL/GenBank/DDBJ databases">
        <title>Friends and foes A comparative genomics studyof 23 Aspergillus species from section Flavi.</title>
        <authorList>
            <consortium name="DOE Joint Genome Institute"/>
            <person name="Kjaerbolling I."/>
            <person name="Vesth T."/>
            <person name="Frisvad J.C."/>
            <person name="Nybo J.L."/>
            <person name="Theobald S."/>
            <person name="Kildgaard S."/>
            <person name="Isbrandt T."/>
            <person name="Kuo A."/>
            <person name="Sato A."/>
            <person name="Lyhne E.K."/>
            <person name="Kogle M.E."/>
            <person name="Wiebenga A."/>
            <person name="Kun R.S."/>
            <person name="Lubbers R.J."/>
            <person name="Makela M.R."/>
            <person name="Barry K."/>
            <person name="Chovatia M."/>
            <person name="Clum A."/>
            <person name="Daum C."/>
            <person name="Haridas S."/>
            <person name="He G."/>
            <person name="LaButti K."/>
            <person name="Lipzen A."/>
            <person name="Mondo S."/>
            <person name="Riley R."/>
            <person name="Salamov A."/>
            <person name="Simmons B.A."/>
            <person name="Magnuson J.K."/>
            <person name="Henrissat B."/>
            <person name="Mortensen U.H."/>
            <person name="Larsen T.O."/>
            <person name="Devries R.P."/>
            <person name="Grigoriev I.V."/>
            <person name="Machida M."/>
            <person name="Baker S.E."/>
            <person name="Andersen M.R."/>
        </authorList>
    </citation>
    <scope>NUCLEOTIDE SEQUENCE [LARGE SCALE GENOMIC DNA]</scope>
    <source>
        <strain evidence="3">CBS 553.77</strain>
    </source>
</reference>
<feature type="chain" id="PRO_5024955882" evidence="1">
    <location>
        <begin position="26"/>
        <end position="147"/>
    </location>
</feature>